<keyword evidence="4" id="KW-0472">Membrane</keyword>
<keyword evidence="4" id="KW-0812">Transmembrane</keyword>
<proteinExistence type="inferred from homology"/>
<keyword evidence="6" id="KW-1185">Reference proteome</keyword>
<gene>
    <name evidence="5" type="ORF">PG993_001818</name>
</gene>
<dbReference type="EMBL" id="JAQQWK010000001">
    <property type="protein sequence ID" value="KAK8056591.1"/>
    <property type="molecule type" value="Genomic_DNA"/>
</dbReference>
<dbReference type="Proteomes" id="UP001444661">
    <property type="component" value="Unassembled WGS sequence"/>
</dbReference>
<evidence type="ECO:0000313" key="6">
    <source>
        <dbReference type="Proteomes" id="UP001444661"/>
    </source>
</evidence>
<feature type="compositionally biased region" description="Acidic residues" evidence="3">
    <location>
        <begin position="12"/>
        <end position="25"/>
    </location>
</feature>
<evidence type="ECO:0000313" key="5">
    <source>
        <dbReference type="EMBL" id="KAK8056591.1"/>
    </source>
</evidence>
<evidence type="ECO:0000256" key="1">
    <source>
        <dbReference type="ARBA" id="ARBA00004685"/>
    </source>
</evidence>
<comment type="similarity">
    <text evidence="2">Belongs to the ustYa family.</text>
</comment>
<evidence type="ECO:0000256" key="4">
    <source>
        <dbReference type="SAM" id="Phobius"/>
    </source>
</evidence>
<reference evidence="5 6" key="1">
    <citation type="submission" date="2023-01" db="EMBL/GenBank/DDBJ databases">
        <title>Analysis of 21 Apiospora genomes using comparative genomics revels a genus with tremendous synthesis potential of carbohydrate active enzymes and secondary metabolites.</title>
        <authorList>
            <person name="Sorensen T."/>
        </authorList>
    </citation>
    <scope>NUCLEOTIDE SEQUENCE [LARGE SCALE GENOMIC DNA]</scope>
    <source>
        <strain evidence="5 6">CBS 33761</strain>
    </source>
</reference>
<feature type="transmembrane region" description="Helical" evidence="4">
    <location>
        <begin position="49"/>
        <end position="70"/>
    </location>
</feature>
<dbReference type="InterPro" id="IPR021765">
    <property type="entry name" value="UstYa-like"/>
</dbReference>
<evidence type="ECO:0000256" key="2">
    <source>
        <dbReference type="ARBA" id="ARBA00035112"/>
    </source>
</evidence>
<keyword evidence="4" id="KW-1133">Transmembrane helix</keyword>
<dbReference type="Pfam" id="PF11807">
    <property type="entry name" value="UstYa"/>
    <property type="match status" value="1"/>
</dbReference>
<evidence type="ECO:0000256" key="3">
    <source>
        <dbReference type="SAM" id="MobiDB-lite"/>
    </source>
</evidence>
<comment type="caution">
    <text evidence="5">The sequence shown here is derived from an EMBL/GenBank/DDBJ whole genome shotgun (WGS) entry which is preliminary data.</text>
</comment>
<name>A0ABR1UCI5_9PEZI</name>
<accession>A0ABR1UCI5</accession>
<comment type="pathway">
    <text evidence="1">Mycotoxin biosynthesis.</text>
</comment>
<organism evidence="5 6">
    <name type="scientific">Apiospora rasikravindrae</name>
    <dbReference type="NCBI Taxonomy" id="990691"/>
    <lineage>
        <taxon>Eukaryota</taxon>
        <taxon>Fungi</taxon>
        <taxon>Dikarya</taxon>
        <taxon>Ascomycota</taxon>
        <taxon>Pezizomycotina</taxon>
        <taxon>Sordariomycetes</taxon>
        <taxon>Xylariomycetidae</taxon>
        <taxon>Amphisphaeriales</taxon>
        <taxon>Apiosporaceae</taxon>
        <taxon>Apiospora</taxon>
    </lineage>
</organism>
<dbReference type="PANTHER" id="PTHR33365:SF4">
    <property type="entry name" value="CYCLOCHLOROTINE BIOSYNTHESIS PROTEIN O"/>
    <property type="match status" value="1"/>
</dbReference>
<protein>
    <submittedName>
        <fullName evidence="5">Uncharacterized protein</fullName>
    </submittedName>
</protein>
<dbReference type="PANTHER" id="PTHR33365">
    <property type="entry name" value="YALI0B05434P"/>
    <property type="match status" value="1"/>
</dbReference>
<feature type="region of interest" description="Disordered" evidence="3">
    <location>
        <begin position="1"/>
        <end position="31"/>
    </location>
</feature>
<sequence>MSKYYRSLQTVQEEEPLTGGGDDDISEKRTWTSGTTSSLSKRLSKITPYWQWIAHVLLLSLSLTILALSFCVKSSRHCPVSERPPETYSPALPAIKYEIQHFDLPPVPEGPFIEKAQKSTRCGTTSQTTVRLAPFPDTMVSREEMIKMGLDPEGALEITNPATGEKGYRVAVEVFHQLHCLNLMRQANHKTHYAPLGGDTAAPKHDLHNHIDHCIDALRQFVMCQGDVNVFAFRFPFNDGDPWPDYTTPHVCRNYEGIRQWAVDHGVPQVPGEPDH</sequence>